<sequence>MNAIYGLIWLAALFIWGDWRNFKKYYPTYLFLLLGDFLYLYLLSDKFAMWTYTPQGVDEGIGLTNTHIVFSIMAIKYPATILIFLGKYPEESTWIKQLFYILIWGGIYAVNEAVDLFVGLIKYNHGWSLGWSVLFNLVMFSILRLHYVRPIRAWVASLIFILFLWHIFDVPSSVFR</sequence>
<dbReference type="Proteomes" id="UP001597227">
    <property type="component" value="Unassembled WGS sequence"/>
</dbReference>
<evidence type="ECO:0000313" key="2">
    <source>
        <dbReference type="EMBL" id="MFD1780698.1"/>
    </source>
</evidence>
<evidence type="ECO:0000256" key="1">
    <source>
        <dbReference type="SAM" id="Phobius"/>
    </source>
</evidence>
<feature type="transmembrane region" description="Helical" evidence="1">
    <location>
        <begin position="151"/>
        <end position="168"/>
    </location>
</feature>
<dbReference type="RefSeq" id="WP_388040463.1">
    <property type="nucleotide sequence ID" value="NZ_JBHUEK010000026.1"/>
</dbReference>
<evidence type="ECO:0000313" key="3">
    <source>
        <dbReference type="Proteomes" id="UP001597227"/>
    </source>
</evidence>
<keyword evidence="1" id="KW-1133">Transmembrane helix</keyword>
<comment type="caution">
    <text evidence="2">The sequence shown here is derived from an EMBL/GenBank/DDBJ whole genome shotgun (WGS) entry which is preliminary data.</text>
</comment>
<gene>
    <name evidence="2" type="ORF">ACFSFW_18700</name>
</gene>
<feature type="transmembrane region" description="Helical" evidence="1">
    <location>
        <begin position="68"/>
        <end position="86"/>
    </location>
</feature>
<feature type="transmembrane region" description="Helical" evidence="1">
    <location>
        <begin position="29"/>
        <end position="48"/>
    </location>
</feature>
<organism evidence="2 3">
    <name type="scientific">Fredinandcohnia salidurans</name>
    <dbReference type="NCBI Taxonomy" id="2595041"/>
    <lineage>
        <taxon>Bacteria</taxon>
        <taxon>Bacillati</taxon>
        <taxon>Bacillota</taxon>
        <taxon>Bacilli</taxon>
        <taxon>Bacillales</taxon>
        <taxon>Bacillaceae</taxon>
        <taxon>Fredinandcohnia</taxon>
    </lineage>
</organism>
<name>A0ABW4MSY9_9BACI</name>
<dbReference type="NCBIfam" id="NF041644">
    <property type="entry name" value="CBO0543_fam"/>
    <property type="match status" value="1"/>
</dbReference>
<proteinExistence type="predicted"/>
<keyword evidence="1" id="KW-0472">Membrane</keyword>
<dbReference type="EMBL" id="JBHUEK010000026">
    <property type="protein sequence ID" value="MFD1780698.1"/>
    <property type="molecule type" value="Genomic_DNA"/>
</dbReference>
<protein>
    <submittedName>
        <fullName evidence="2">CBO0543 family protein</fullName>
    </submittedName>
</protein>
<dbReference type="InterPro" id="IPR048147">
    <property type="entry name" value="CBO0543-like"/>
</dbReference>
<keyword evidence="1" id="KW-0812">Transmembrane</keyword>
<feature type="transmembrane region" description="Helical" evidence="1">
    <location>
        <begin position="127"/>
        <end position="144"/>
    </location>
</feature>
<feature type="transmembrane region" description="Helical" evidence="1">
    <location>
        <begin position="98"/>
        <end position="121"/>
    </location>
</feature>
<reference evidence="3" key="1">
    <citation type="journal article" date="2019" name="Int. J. Syst. Evol. Microbiol.">
        <title>The Global Catalogue of Microorganisms (GCM) 10K type strain sequencing project: providing services to taxonomists for standard genome sequencing and annotation.</title>
        <authorList>
            <consortium name="The Broad Institute Genomics Platform"/>
            <consortium name="The Broad Institute Genome Sequencing Center for Infectious Disease"/>
            <person name="Wu L."/>
            <person name="Ma J."/>
        </authorList>
    </citation>
    <scope>NUCLEOTIDE SEQUENCE [LARGE SCALE GENOMIC DNA]</scope>
    <source>
        <strain evidence="3">CCUG 15531</strain>
    </source>
</reference>
<keyword evidence="3" id="KW-1185">Reference proteome</keyword>
<accession>A0ABW4MSY9</accession>